<organism evidence="2 3">
    <name type="scientific">Mycobacterium saskatchewanense</name>
    <dbReference type="NCBI Taxonomy" id="220927"/>
    <lineage>
        <taxon>Bacteria</taxon>
        <taxon>Bacillati</taxon>
        <taxon>Actinomycetota</taxon>
        <taxon>Actinomycetes</taxon>
        <taxon>Mycobacteriales</taxon>
        <taxon>Mycobacteriaceae</taxon>
        <taxon>Mycobacterium</taxon>
        <taxon>Mycobacterium simiae complex</taxon>
    </lineage>
</organism>
<sequence>MTRRLTPDELDQVLELYRLGLSTYKLASRFGTDRHTITGHLRRGGVQLRSRQKLTPQLVEEAAQLYDDGQSLATIGKQFGVSSTTIGAALRKTGVRLRDSHGRST</sequence>
<protein>
    <recommendedName>
        <fullName evidence="1">Transposase IS30-like HTH domain-containing protein</fullName>
    </recommendedName>
</protein>
<accession>A0AAJ3NPA2</accession>
<reference evidence="2 3" key="1">
    <citation type="submission" date="2016-01" db="EMBL/GenBank/DDBJ databases">
        <title>The new phylogeny of the genus Mycobacterium.</title>
        <authorList>
            <person name="Tarcisio F."/>
            <person name="Conor M."/>
            <person name="Antonella G."/>
            <person name="Elisabetta G."/>
            <person name="Giulia F.S."/>
            <person name="Sara T."/>
            <person name="Anna F."/>
            <person name="Clotilde B."/>
            <person name="Roberto B."/>
            <person name="Veronica D.S."/>
            <person name="Fabio R."/>
            <person name="Monica P."/>
            <person name="Olivier J."/>
            <person name="Enrico T."/>
            <person name="Nicola S."/>
        </authorList>
    </citation>
    <scope>NUCLEOTIDE SEQUENCE [LARGE SCALE GENOMIC DNA]</scope>
    <source>
        <strain evidence="2 3">DSM 44616</strain>
    </source>
</reference>
<feature type="domain" description="Transposase IS30-like HTH" evidence="1">
    <location>
        <begin position="50"/>
        <end position="86"/>
    </location>
</feature>
<keyword evidence="3" id="KW-1185">Reference proteome</keyword>
<proteinExistence type="predicted"/>
<dbReference type="InterPro" id="IPR025246">
    <property type="entry name" value="IS30-like_HTH"/>
</dbReference>
<dbReference type="EMBL" id="LQPR01000040">
    <property type="protein sequence ID" value="ORW70391.1"/>
    <property type="molecule type" value="Genomic_DNA"/>
</dbReference>
<dbReference type="Gene3D" id="1.10.10.60">
    <property type="entry name" value="Homeodomain-like"/>
    <property type="match status" value="2"/>
</dbReference>
<evidence type="ECO:0000313" key="2">
    <source>
        <dbReference type="EMBL" id="ORW70391.1"/>
    </source>
</evidence>
<gene>
    <name evidence="2" type="ORF">AWC23_17215</name>
</gene>
<evidence type="ECO:0000313" key="3">
    <source>
        <dbReference type="Proteomes" id="UP000193387"/>
    </source>
</evidence>
<comment type="caution">
    <text evidence="2">The sequence shown here is derived from an EMBL/GenBank/DDBJ whole genome shotgun (WGS) entry which is preliminary data.</text>
</comment>
<dbReference type="Proteomes" id="UP000193387">
    <property type="component" value="Unassembled WGS sequence"/>
</dbReference>
<evidence type="ECO:0000259" key="1">
    <source>
        <dbReference type="Pfam" id="PF13936"/>
    </source>
</evidence>
<name>A0AAJ3NPA2_9MYCO</name>
<dbReference type="AlphaFoldDB" id="A0AAJ3NPA2"/>
<dbReference type="Pfam" id="PF13936">
    <property type="entry name" value="HTH_38"/>
    <property type="match status" value="1"/>
</dbReference>